<accession>A0ACB9ZQF8</accession>
<dbReference type="Proteomes" id="UP001060085">
    <property type="component" value="Linkage Group LG08"/>
</dbReference>
<name>A0ACB9ZQF8_CATRO</name>
<dbReference type="EMBL" id="CM044708">
    <property type="protein sequence ID" value="KAI5649182.1"/>
    <property type="molecule type" value="Genomic_DNA"/>
</dbReference>
<protein>
    <submittedName>
        <fullName evidence="1">Uncharacterized protein</fullName>
    </submittedName>
</protein>
<gene>
    <name evidence="1" type="ORF">M9H77_35187</name>
</gene>
<sequence>MAEYGLSSQNRKPPNSSLFTPRLFTSSSIPKAMVIDSESLMSPTSILDSKPFCAFRNPFWSDPNTPKTPKPESKNHWEKLELRGGVGLGLVDALTDEKSEPKPDSPMLLFGSQFKIQALPPLPVNVNSPVDSPKSSPVDFGIKTKNNSSQMGLFLSPVSSPISPVKKSPFGSSNSGLESSNSPPRDFSSLSISEMELSEEYTRVITHGPNPKTTHIFDDCVVERCFGSNLGGGPSLSDKENSFLIEESHPMIIYPSDNFLSFCYNCKKKLGQGKDIYMYRGEKAFCSIDCRLKEMMIEEEMEEIPQE</sequence>
<proteinExistence type="predicted"/>
<evidence type="ECO:0000313" key="1">
    <source>
        <dbReference type="EMBL" id="KAI5649182.1"/>
    </source>
</evidence>
<comment type="caution">
    <text evidence="1">The sequence shown here is derived from an EMBL/GenBank/DDBJ whole genome shotgun (WGS) entry which is preliminary data.</text>
</comment>
<evidence type="ECO:0000313" key="2">
    <source>
        <dbReference type="Proteomes" id="UP001060085"/>
    </source>
</evidence>
<keyword evidence="2" id="KW-1185">Reference proteome</keyword>
<organism evidence="1 2">
    <name type="scientific">Catharanthus roseus</name>
    <name type="common">Madagascar periwinkle</name>
    <name type="synonym">Vinca rosea</name>
    <dbReference type="NCBI Taxonomy" id="4058"/>
    <lineage>
        <taxon>Eukaryota</taxon>
        <taxon>Viridiplantae</taxon>
        <taxon>Streptophyta</taxon>
        <taxon>Embryophyta</taxon>
        <taxon>Tracheophyta</taxon>
        <taxon>Spermatophyta</taxon>
        <taxon>Magnoliopsida</taxon>
        <taxon>eudicotyledons</taxon>
        <taxon>Gunneridae</taxon>
        <taxon>Pentapetalae</taxon>
        <taxon>asterids</taxon>
        <taxon>lamiids</taxon>
        <taxon>Gentianales</taxon>
        <taxon>Apocynaceae</taxon>
        <taxon>Rauvolfioideae</taxon>
        <taxon>Vinceae</taxon>
        <taxon>Catharanthinae</taxon>
        <taxon>Catharanthus</taxon>
    </lineage>
</organism>
<reference evidence="2" key="1">
    <citation type="journal article" date="2023" name="Nat. Plants">
        <title>Single-cell RNA sequencing provides a high-resolution roadmap for understanding the multicellular compartmentation of specialized metabolism.</title>
        <authorList>
            <person name="Sun S."/>
            <person name="Shen X."/>
            <person name="Li Y."/>
            <person name="Li Y."/>
            <person name="Wang S."/>
            <person name="Li R."/>
            <person name="Zhang H."/>
            <person name="Shen G."/>
            <person name="Guo B."/>
            <person name="Wei J."/>
            <person name="Xu J."/>
            <person name="St-Pierre B."/>
            <person name="Chen S."/>
            <person name="Sun C."/>
        </authorList>
    </citation>
    <scope>NUCLEOTIDE SEQUENCE [LARGE SCALE GENOMIC DNA]</scope>
</reference>